<organism evidence="1 2">
    <name type="scientific">Desulfonema magnum</name>
    <dbReference type="NCBI Taxonomy" id="45655"/>
    <lineage>
        <taxon>Bacteria</taxon>
        <taxon>Pseudomonadati</taxon>
        <taxon>Thermodesulfobacteriota</taxon>
        <taxon>Desulfobacteria</taxon>
        <taxon>Desulfobacterales</taxon>
        <taxon>Desulfococcaceae</taxon>
        <taxon>Desulfonema</taxon>
    </lineage>
</organism>
<accession>A0A975BLB7</accession>
<name>A0A975BLB7_9BACT</name>
<protein>
    <submittedName>
        <fullName evidence="1">Uncharacterized protein</fullName>
    </submittedName>
</protein>
<dbReference type="EMBL" id="CP061800">
    <property type="protein sequence ID" value="QTA87220.1"/>
    <property type="molecule type" value="Genomic_DNA"/>
</dbReference>
<sequence>MYLMLRSANNLLTEIIIISFVSSPVSRRACLPVLTTPDNLFLKAYMWVRLGFVSV</sequence>
<dbReference type="KEGG" id="dmm:dnm_032500"/>
<reference evidence="1" key="1">
    <citation type="journal article" date="2021" name="Microb. Physiol.">
        <title>Proteogenomic Insights into the Physiology of Marine, Sulfate-Reducing, Filamentous Desulfonema limicola and Desulfonema magnum.</title>
        <authorList>
            <person name="Schnaars V."/>
            <person name="Wohlbrand L."/>
            <person name="Scheve S."/>
            <person name="Hinrichs C."/>
            <person name="Reinhardt R."/>
            <person name="Rabus R."/>
        </authorList>
    </citation>
    <scope>NUCLEOTIDE SEQUENCE</scope>
    <source>
        <strain evidence="1">4be13</strain>
    </source>
</reference>
<evidence type="ECO:0000313" key="2">
    <source>
        <dbReference type="Proteomes" id="UP000663722"/>
    </source>
</evidence>
<evidence type="ECO:0000313" key="1">
    <source>
        <dbReference type="EMBL" id="QTA87220.1"/>
    </source>
</evidence>
<proteinExistence type="predicted"/>
<gene>
    <name evidence="1" type="ORF">dnm_032500</name>
</gene>
<dbReference type="AlphaFoldDB" id="A0A975BLB7"/>
<keyword evidence="2" id="KW-1185">Reference proteome</keyword>
<dbReference type="Proteomes" id="UP000663722">
    <property type="component" value="Chromosome"/>
</dbReference>